<sequence>MFLVHSVTVISVTLVILGSVEGNGVQMQRDVQCCMRYSQGKVRTKDVLRFELQTEGPDCGIQAIMQVFQTRKLCASEPRGVAICPGRTVHQEGGKVCRPQRQKGQEVTEEVAGEAEGQDKKDYVAPPTWKPASHVGGHEGWFGWSLCGMRGTFLLPLEESFCHRPSILPVACDPNSAKLADSPVVSCHRLSTWECIVAELSLPYSAESMRVF</sequence>
<evidence type="ECO:0000313" key="2">
    <source>
        <dbReference type="Proteomes" id="UP001157502"/>
    </source>
</evidence>
<gene>
    <name evidence="1" type="ORF">DPEC_G00269260</name>
</gene>
<name>A0ACC2FP37_DALPE</name>
<organism evidence="1 2">
    <name type="scientific">Dallia pectoralis</name>
    <name type="common">Alaska blackfish</name>
    <dbReference type="NCBI Taxonomy" id="75939"/>
    <lineage>
        <taxon>Eukaryota</taxon>
        <taxon>Metazoa</taxon>
        <taxon>Chordata</taxon>
        <taxon>Craniata</taxon>
        <taxon>Vertebrata</taxon>
        <taxon>Euteleostomi</taxon>
        <taxon>Actinopterygii</taxon>
        <taxon>Neopterygii</taxon>
        <taxon>Teleostei</taxon>
        <taxon>Protacanthopterygii</taxon>
        <taxon>Esociformes</taxon>
        <taxon>Umbridae</taxon>
        <taxon>Dallia</taxon>
    </lineage>
</organism>
<comment type="caution">
    <text evidence="1">The sequence shown here is derived from an EMBL/GenBank/DDBJ whole genome shotgun (WGS) entry which is preliminary data.</text>
</comment>
<dbReference type="EMBL" id="CM055751">
    <property type="protein sequence ID" value="KAJ7993134.1"/>
    <property type="molecule type" value="Genomic_DNA"/>
</dbReference>
<proteinExistence type="predicted"/>
<evidence type="ECO:0000313" key="1">
    <source>
        <dbReference type="EMBL" id="KAJ7993134.1"/>
    </source>
</evidence>
<keyword evidence="2" id="KW-1185">Reference proteome</keyword>
<dbReference type="Proteomes" id="UP001157502">
    <property type="component" value="Chromosome 24"/>
</dbReference>
<reference evidence="1" key="1">
    <citation type="submission" date="2021-05" db="EMBL/GenBank/DDBJ databases">
        <authorList>
            <person name="Pan Q."/>
            <person name="Jouanno E."/>
            <person name="Zahm M."/>
            <person name="Klopp C."/>
            <person name="Cabau C."/>
            <person name="Louis A."/>
            <person name="Berthelot C."/>
            <person name="Parey E."/>
            <person name="Roest Crollius H."/>
            <person name="Montfort J."/>
            <person name="Robinson-Rechavi M."/>
            <person name="Bouchez O."/>
            <person name="Lampietro C."/>
            <person name="Lopez Roques C."/>
            <person name="Donnadieu C."/>
            <person name="Postlethwait J."/>
            <person name="Bobe J."/>
            <person name="Dillon D."/>
            <person name="Chandos A."/>
            <person name="von Hippel F."/>
            <person name="Guiguen Y."/>
        </authorList>
    </citation>
    <scope>NUCLEOTIDE SEQUENCE</scope>
    <source>
        <strain evidence="1">YG-Jan2019</strain>
    </source>
</reference>
<protein>
    <submittedName>
        <fullName evidence="1">Uncharacterized protein</fullName>
    </submittedName>
</protein>
<accession>A0ACC2FP37</accession>